<reference evidence="1 2" key="1">
    <citation type="submission" date="2021-11" db="EMBL/GenBank/DDBJ databases">
        <authorList>
            <person name="Liang Q."/>
            <person name="Mou H."/>
            <person name="Liu Z."/>
        </authorList>
    </citation>
    <scope>NUCLEOTIDE SEQUENCE [LARGE SCALE GENOMIC DNA]</scope>
    <source>
        <strain evidence="1 2">CHU3</strain>
    </source>
</reference>
<keyword evidence="2" id="KW-1185">Reference proteome</keyword>
<dbReference type="EMBL" id="JAJIRN010000001">
    <property type="protein sequence ID" value="MCV2366649.1"/>
    <property type="molecule type" value="Genomic_DNA"/>
</dbReference>
<evidence type="ECO:0000313" key="2">
    <source>
        <dbReference type="Proteomes" id="UP001209701"/>
    </source>
</evidence>
<accession>A0ABT2Y9C5</accession>
<proteinExistence type="predicted"/>
<organism evidence="1 2">
    <name type="scientific">Roseateles oligotrophus</name>
    <dbReference type="NCBI Taxonomy" id="1769250"/>
    <lineage>
        <taxon>Bacteria</taxon>
        <taxon>Pseudomonadati</taxon>
        <taxon>Pseudomonadota</taxon>
        <taxon>Betaproteobacteria</taxon>
        <taxon>Burkholderiales</taxon>
        <taxon>Sphaerotilaceae</taxon>
        <taxon>Roseateles</taxon>
    </lineage>
</organism>
<gene>
    <name evidence="1" type="ORF">LNV07_00845</name>
</gene>
<protein>
    <submittedName>
        <fullName evidence="1">Uncharacterized protein</fullName>
    </submittedName>
</protein>
<comment type="caution">
    <text evidence="1">The sequence shown here is derived from an EMBL/GenBank/DDBJ whole genome shotgun (WGS) entry which is preliminary data.</text>
</comment>
<dbReference type="RefSeq" id="WP_263569287.1">
    <property type="nucleotide sequence ID" value="NZ_JAJIRN010000001.1"/>
</dbReference>
<dbReference type="Proteomes" id="UP001209701">
    <property type="component" value="Unassembled WGS sequence"/>
</dbReference>
<name>A0ABT2Y9C5_9BURK</name>
<evidence type="ECO:0000313" key="1">
    <source>
        <dbReference type="EMBL" id="MCV2366649.1"/>
    </source>
</evidence>
<sequence>MNDDNFFAPVAFKPDEALAQAKRALRDIRSLSERNNHFSLQGQVVLELTVVDKVLRARLAKRPARSPDWELRDCKNSAELRALQDEIKRRVARWTDETV</sequence>